<dbReference type="EMBL" id="JANEYF010000035">
    <property type="protein sequence ID" value="KAJ8972579.1"/>
    <property type="molecule type" value="Genomic_DNA"/>
</dbReference>
<evidence type="ECO:0000259" key="13">
    <source>
        <dbReference type="PROSITE" id="PS51285"/>
    </source>
</evidence>
<dbReference type="InterPro" id="IPR017441">
    <property type="entry name" value="Protein_kinase_ATP_BS"/>
</dbReference>
<dbReference type="InterPro" id="IPR017892">
    <property type="entry name" value="Pkinase_C"/>
</dbReference>
<dbReference type="AlphaFoldDB" id="A0AAV8ZZ57"/>
<dbReference type="GO" id="GO:0048598">
    <property type="term" value="P:embryonic morphogenesis"/>
    <property type="evidence" value="ECO:0007669"/>
    <property type="project" value="TreeGrafter"/>
</dbReference>
<dbReference type="GO" id="GO:0005856">
    <property type="term" value="C:cytoskeleton"/>
    <property type="evidence" value="ECO:0007669"/>
    <property type="project" value="TreeGrafter"/>
</dbReference>
<dbReference type="PANTHER" id="PTHR22988">
    <property type="entry name" value="MYOTONIC DYSTROPHY S/T KINASE-RELATED"/>
    <property type="match status" value="1"/>
</dbReference>
<dbReference type="GO" id="GO:0072518">
    <property type="term" value="F:Rho-dependent protein serine/threonine kinase activity"/>
    <property type="evidence" value="ECO:0007669"/>
    <property type="project" value="TreeGrafter"/>
</dbReference>
<evidence type="ECO:0000256" key="1">
    <source>
        <dbReference type="ARBA" id="ARBA00012513"/>
    </source>
</evidence>
<dbReference type="InterPro" id="IPR008271">
    <property type="entry name" value="Ser/Thr_kinase_AS"/>
</dbReference>
<feature type="coiled-coil region" evidence="11">
    <location>
        <begin position="755"/>
        <end position="888"/>
    </location>
</feature>
<dbReference type="GO" id="GO:0005737">
    <property type="term" value="C:cytoplasm"/>
    <property type="evidence" value="ECO:0007669"/>
    <property type="project" value="TreeGrafter"/>
</dbReference>
<dbReference type="FunFam" id="3.30.200.20:FF:001568">
    <property type="entry name" value="Uncharacterized protein"/>
    <property type="match status" value="1"/>
</dbReference>
<proteinExistence type="predicted"/>
<dbReference type="PROSITE" id="PS50011">
    <property type="entry name" value="PROTEIN_KINASE_DOM"/>
    <property type="match status" value="1"/>
</dbReference>
<dbReference type="GO" id="GO:0000281">
    <property type="term" value="P:mitotic cytokinesis"/>
    <property type="evidence" value="ECO:0007669"/>
    <property type="project" value="TreeGrafter"/>
</dbReference>
<evidence type="ECO:0000256" key="6">
    <source>
        <dbReference type="ARBA" id="ARBA00022777"/>
    </source>
</evidence>
<keyword evidence="3" id="KW-0597">Phosphoprotein</keyword>
<evidence type="ECO:0000256" key="7">
    <source>
        <dbReference type="ARBA" id="ARBA00022840"/>
    </source>
</evidence>
<dbReference type="InterPro" id="IPR000961">
    <property type="entry name" value="AGC-kinase_C"/>
</dbReference>
<dbReference type="PROSITE" id="PS51285">
    <property type="entry name" value="AGC_KINASE_CTER"/>
    <property type="match status" value="1"/>
</dbReference>
<dbReference type="Pfam" id="PF00433">
    <property type="entry name" value="Pkinase_C"/>
    <property type="match status" value="1"/>
</dbReference>
<accession>A0AAV8ZZ57</accession>
<evidence type="ECO:0000313" key="15">
    <source>
        <dbReference type="Proteomes" id="UP001162156"/>
    </source>
</evidence>
<dbReference type="GO" id="GO:0030866">
    <property type="term" value="P:cortical actin cytoskeleton organization"/>
    <property type="evidence" value="ECO:0007669"/>
    <property type="project" value="TreeGrafter"/>
</dbReference>
<keyword evidence="11" id="KW-0175">Coiled coil</keyword>
<organism evidence="14 15">
    <name type="scientific">Rhamnusium bicolor</name>
    <dbReference type="NCBI Taxonomy" id="1586634"/>
    <lineage>
        <taxon>Eukaryota</taxon>
        <taxon>Metazoa</taxon>
        <taxon>Ecdysozoa</taxon>
        <taxon>Arthropoda</taxon>
        <taxon>Hexapoda</taxon>
        <taxon>Insecta</taxon>
        <taxon>Pterygota</taxon>
        <taxon>Neoptera</taxon>
        <taxon>Endopterygota</taxon>
        <taxon>Coleoptera</taxon>
        <taxon>Polyphaga</taxon>
        <taxon>Cucujiformia</taxon>
        <taxon>Chrysomeloidea</taxon>
        <taxon>Cerambycidae</taxon>
        <taxon>Lepturinae</taxon>
        <taxon>Rhagiini</taxon>
        <taxon>Rhamnusium</taxon>
    </lineage>
</organism>
<dbReference type="FunFam" id="1.10.510.10:FF:000047">
    <property type="entry name" value="Rho-associated protein kinase 1"/>
    <property type="match status" value="1"/>
</dbReference>
<keyword evidence="15" id="KW-1185">Reference proteome</keyword>
<comment type="catalytic activity">
    <reaction evidence="9">
        <text>L-seryl-[protein] + ATP = O-phospho-L-seryl-[protein] + ADP + H(+)</text>
        <dbReference type="Rhea" id="RHEA:17989"/>
        <dbReference type="Rhea" id="RHEA-COMP:9863"/>
        <dbReference type="Rhea" id="RHEA-COMP:11604"/>
        <dbReference type="ChEBI" id="CHEBI:15378"/>
        <dbReference type="ChEBI" id="CHEBI:29999"/>
        <dbReference type="ChEBI" id="CHEBI:30616"/>
        <dbReference type="ChEBI" id="CHEBI:83421"/>
        <dbReference type="ChEBI" id="CHEBI:456216"/>
        <dbReference type="EC" id="2.7.11.1"/>
    </reaction>
</comment>
<evidence type="ECO:0000256" key="11">
    <source>
        <dbReference type="SAM" id="Coils"/>
    </source>
</evidence>
<dbReference type="InterPro" id="IPR000719">
    <property type="entry name" value="Prot_kinase_dom"/>
</dbReference>
<dbReference type="Gene3D" id="1.20.5.340">
    <property type="match status" value="1"/>
</dbReference>
<dbReference type="Proteomes" id="UP001162156">
    <property type="component" value="Unassembled WGS sequence"/>
</dbReference>
<dbReference type="Pfam" id="PF00069">
    <property type="entry name" value="Pkinase"/>
    <property type="match status" value="1"/>
</dbReference>
<keyword evidence="2" id="KW-0723">Serine/threonine-protein kinase</keyword>
<dbReference type="GO" id="GO:1901888">
    <property type="term" value="P:regulation of cell junction assembly"/>
    <property type="evidence" value="ECO:0007669"/>
    <property type="project" value="TreeGrafter"/>
</dbReference>
<dbReference type="GO" id="GO:0031032">
    <property type="term" value="P:actomyosin structure organization"/>
    <property type="evidence" value="ECO:0007669"/>
    <property type="project" value="TreeGrafter"/>
</dbReference>
<comment type="caution">
    <text evidence="14">The sequence shown here is derived from an EMBL/GenBank/DDBJ whole genome shotgun (WGS) entry which is preliminary data.</text>
</comment>
<dbReference type="GO" id="GO:0005524">
    <property type="term" value="F:ATP binding"/>
    <property type="evidence" value="ECO:0007669"/>
    <property type="project" value="UniProtKB-UniRule"/>
</dbReference>
<evidence type="ECO:0000256" key="2">
    <source>
        <dbReference type="ARBA" id="ARBA00022527"/>
    </source>
</evidence>
<gene>
    <name evidence="14" type="ORF">NQ314_000107</name>
</gene>
<evidence type="ECO:0000256" key="5">
    <source>
        <dbReference type="ARBA" id="ARBA00022741"/>
    </source>
</evidence>
<dbReference type="SMART" id="SM00133">
    <property type="entry name" value="S_TK_X"/>
    <property type="match status" value="1"/>
</dbReference>
<dbReference type="Gene3D" id="3.30.200.20">
    <property type="entry name" value="Phosphorylase Kinase, domain 1"/>
    <property type="match status" value="1"/>
</dbReference>
<evidence type="ECO:0000256" key="4">
    <source>
        <dbReference type="ARBA" id="ARBA00022679"/>
    </source>
</evidence>
<reference evidence="14" key="1">
    <citation type="journal article" date="2023" name="Insect Mol. Biol.">
        <title>Genome sequencing provides insights into the evolution of gene families encoding plant cell wall-degrading enzymes in longhorned beetles.</title>
        <authorList>
            <person name="Shin N.R."/>
            <person name="Okamura Y."/>
            <person name="Kirsch R."/>
            <person name="Pauchet Y."/>
        </authorList>
    </citation>
    <scope>NUCLEOTIDE SEQUENCE</scope>
    <source>
        <strain evidence="14">RBIC_L_NR</strain>
    </source>
</reference>
<dbReference type="PROSITE" id="PS00107">
    <property type="entry name" value="PROTEIN_KINASE_ATP"/>
    <property type="match status" value="1"/>
</dbReference>
<dbReference type="SMART" id="SM00220">
    <property type="entry name" value="S_TKc"/>
    <property type="match status" value="1"/>
</dbReference>
<protein>
    <recommendedName>
        <fullName evidence="1">non-specific serine/threonine protein kinase</fullName>
        <ecNumber evidence="1">2.7.11.1</ecNumber>
    </recommendedName>
</protein>
<dbReference type="InterPro" id="IPR050839">
    <property type="entry name" value="Rho-assoc_Ser/Thr_Kinase"/>
</dbReference>
<keyword evidence="6" id="KW-0418">Kinase</keyword>
<feature type="coiled-coil region" evidence="11">
    <location>
        <begin position="352"/>
        <end position="681"/>
    </location>
</feature>
<dbReference type="InterPro" id="IPR011009">
    <property type="entry name" value="Kinase-like_dom_sf"/>
</dbReference>
<dbReference type="EC" id="2.7.11.1" evidence="1"/>
<keyword evidence="5 10" id="KW-0547">Nucleotide-binding</keyword>
<evidence type="ECO:0000256" key="8">
    <source>
        <dbReference type="ARBA" id="ARBA00047899"/>
    </source>
</evidence>
<feature type="binding site" evidence="10">
    <location>
        <position position="35"/>
    </location>
    <ligand>
        <name>ATP</name>
        <dbReference type="ChEBI" id="CHEBI:30616"/>
    </ligand>
</feature>
<evidence type="ECO:0000256" key="9">
    <source>
        <dbReference type="ARBA" id="ARBA00048679"/>
    </source>
</evidence>
<feature type="domain" description="AGC-kinase C-terminal" evidence="13">
    <location>
        <begin position="269"/>
        <end position="339"/>
    </location>
</feature>
<dbReference type="CDD" id="cd22250">
    <property type="entry name" value="ROCK_SBD"/>
    <property type="match status" value="1"/>
</dbReference>
<evidence type="ECO:0000256" key="3">
    <source>
        <dbReference type="ARBA" id="ARBA00022553"/>
    </source>
</evidence>
<comment type="catalytic activity">
    <reaction evidence="8">
        <text>L-threonyl-[protein] + ATP = O-phospho-L-threonyl-[protein] + ADP + H(+)</text>
        <dbReference type="Rhea" id="RHEA:46608"/>
        <dbReference type="Rhea" id="RHEA-COMP:11060"/>
        <dbReference type="Rhea" id="RHEA-COMP:11605"/>
        <dbReference type="ChEBI" id="CHEBI:15378"/>
        <dbReference type="ChEBI" id="CHEBI:30013"/>
        <dbReference type="ChEBI" id="CHEBI:30616"/>
        <dbReference type="ChEBI" id="CHEBI:61977"/>
        <dbReference type="ChEBI" id="CHEBI:456216"/>
        <dbReference type="EC" id="2.7.11.1"/>
    </reaction>
</comment>
<name>A0AAV8ZZ57_9CUCU</name>
<keyword evidence="4" id="KW-0808">Transferase</keyword>
<evidence type="ECO:0000256" key="10">
    <source>
        <dbReference type="PROSITE-ProRule" id="PRU10141"/>
    </source>
</evidence>
<dbReference type="SUPFAM" id="SSF56112">
    <property type="entry name" value="Protein kinase-like (PK-like)"/>
    <property type="match status" value="1"/>
</dbReference>
<keyword evidence="7 10" id="KW-0067">ATP-binding</keyword>
<evidence type="ECO:0000259" key="12">
    <source>
        <dbReference type="PROSITE" id="PS50011"/>
    </source>
</evidence>
<dbReference type="PROSITE" id="PS00108">
    <property type="entry name" value="PROTEIN_KINASE_ST"/>
    <property type="match status" value="1"/>
</dbReference>
<feature type="domain" description="Protein kinase" evidence="12">
    <location>
        <begin position="6"/>
        <end position="267"/>
    </location>
</feature>
<sequence length="890" mass="104350">MKTDDFEHIKVIGRGAFGKVQLVRHKYTRQVYAMKRLSKADLIKRSDSAFFWEERHIMAHAKSEWIVQLHFAFQDAKHLYMVMDYMPGGDIVNLMSNYDIPETWAKFYTMEVVLALDVIHSMGFVHRDVKPDNMLLDKYGHLKLADFGTCMRMDEDGLVRSNNVVGTPDYISPEVLQSHGKGIYGRECDWWSVGIFLYEMLVGETPFYADSLLGTYNKIMYHENNLSFPDEVEISNEAKSLIQGLLCDRTKRLGRNSVDEIKNHPFFINNEQWTFDNLRDMAPPVVPELTGDDDTSNFDDYEKDETPEEIFPVPNSFVGNHLPFIGFTYNSDYQLLSSDAVDSKANNIAIDNKNANAQVIKLELLLEQEKNKSQRESDLREEATKYEKENTILKHNCKEWQRKADCESEKRKNTEKILSDLKKRYEEEQNKRTREMNNNQQHNDKIHMLEKQVNEMQEKLKVETENCQRLRKQANDLTMAKSNAELKVTEYQTMLQTLQSQRDSLQSEVASLQDQLTHERNSRSQASDQQMVLENKLQSLNGEMERLRQKESKTATDNSQLTEKISFLEKECASLGLELKAAQNRYQQEVRAHEETERSRMLNKEEANLEVVKALQTKLNEEKSARQKADLNSQEKERQISMLSVDYRQIQQRLQKLEGEYRQEIEKVKALHSQIEQEQQKKTILHSEMGQQSAELTKLRARESQLSLELTHLQGIKRTLEEELLRVKSNWQRDQLQMKELQESLETEQYFSTLYKTQTNELKEEIDEKNRINKEFEEERVSLKHQCQLALARADSEALARSIAEETVADLEKEKTMKELELKDLLAKHRNEINAKEVAINTYKDRELEYKKLNEQLQKEKDELNRQFKQLQEEFNRKTGNNEDIEEVVG</sequence>
<evidence type="ECO:0000313" key="14">
    <source>
        <dbReference type="EMBL" id="KAJ8972579.1"/>
    </source>
</evidence>
<dbReference type="Gene3D" id="1.10.510.10">
    <property type="entry name" value="Transferase(Phosphotransferase) domain 1"/>
    <property type="match status" value="1"/>
</dbReference>
<dbReference type="GO" id="GO:0007266">
    <property type="term" value="P:Rho protein signal transduction"/>
    <property type="evidence" value="ECO:0007669"/>
    <property type="project" value="TreeGrafter"/>
</dbReference>
<dbReference type="PANTHER" id="PTHR22988:SF73">
    <property type="entry name" value="RHO-ASSOCIATED PROTEIN KINASE"/>
    <property type="match status" value="1"/>
</dbReference>